<dbReference type="Proteomes" id="UP001165080">
    <property type="component" value="Unassembled WGS sequence"/>
</dbReference>
<dbReference type="InterPro" id="IPR002048">
    <property type="entry name" value="EF_hand_dom"/>
</dbReference>
<dbReference type="GO" id="GO:0005509">
    <property type="term" value="F:calcium ion binding"/>
    <property type="evidence" value="ECO:0007669"/>
    <property type="project" value="InterPro"/>
</dbReference>
<reference evidence="3 4" key="1">
    <citation type="journal article" date="2023" name="Commun. Biol.">
        <title>Reorganization of the ancestral sex-determining regions during the evolution of trioecy in Pleodorina starrii.</title>
        <authorList>
            <person name="Takahashi K."/>
            <person name="Suzuki S."/>
            <person name="Kawai-Toyooka H."/>
            <person name="Yamamoto K."/>
            <person name="Hamaji T."/>
            <person name="Ootsuki R."/>
            <person name="Yamaguchi H."/>
            <person name="Kawachi M."/>
            <person name="Higashiyama T."/>
            <person name="Nozaki H."/>
        </authorList>
    </citation>
    <scope>NUCLEOTIDE SEQUENCE [LARGE SCALE GENOMIC DNA]</scope>
    <source>
        <strain evidence="3 4">NIES-4479</strain>
    </source>
</reference>
<dbReference type="InterPro" id="IPR018247">
    <property type="entry name" value="EF_Hand_1_Ca_BS"/>
</dbReference>
<dbReference type="SUPFAM" id="SSF51294">
    <property type="entry name" value="Hedgehog/intein (Hint) domain"/>
    <property type="match status" value="1"/>
</dbReference>
<dbReference type="CDD" id="cd00081">
    <property type="entry name" value="Hint"/>
    <property type="match status" value="1"/>
</dbReference>
<keyword evidence="1" id="KW-1133">Transmembrane helix</keyword>
<evidence type="ECO:0000259" key="2">
    <source>
        <dbReference type="PROSITE" id="PS50222"/>
    </source>
</evidence>
<name>A0A9W6F751_9CHLO</name>
<dbReference type="EMBL" id="BRXU01000024">
    <property type="protein sequence ID" value="GLC58799.1"/>
    <property type="molecule type" value="Genomic_DNA"/>
</dbReference>
<evidence type="ECO:0000313" key="3">
    <source>
        <dbReference type="EMBL" id="GLC58799.1"/>
    </source>
</evidence>
<comment type="caution">
    <text evidence="3">The sequence shown here is derived from an EMBL/GenBank/DDBJ whole genome shotgun (WGS) entry which is preliminary data.</text>
</comment>
<gene>
    <name evidence="3" type="primary">PLESTBF000673</name>
    <name evidence="3" type="ORF">PLESTB_001402300</name>
</gene>
<keyword evidence="1" id="KW-0472">Membrane</keyword>
<dbReference type="GO" id="GO:0016540">
    <property type="term" value="P:protein autoprocessing"/>
    <property type="evidence" value="ECO:0007669"/>
    <property type="project" value="InterPro"/>
</dbReference>
<accession>A0A9W6F751</accession>
<dbReference type="InterPro" id="IPR001767">
    <property type="entry name" value="Hedgehog_Hint"/>
</dbReference>
<keyword evidence="4" id="KW-1185">Reference proteome</keyword>
<proteinExistence type="predicted"/>
<protein>
    <recommendedName>
        <fullName evidence="2">EF-hand domain-containing protein</fullName>
    </recommendedName>
</protein>
<dbReference type="PANTHER" id="PTHR11889:SF31">
    <property type="entry name" value="PROTEIN HEDGEHOG"/>
    <property type="match status" value="1"/>
</dbReference>
<feature type="domain" description="EF-hand" evidence="2">
    <location>
        <begin position="18"/>
        <end position="53"/>
    </location>
</feature>
<dbReference type="PROSITE" id="PS00018">
    <property type="entry name" value="EF_HAND_1"/>
    <property type="match status" value="1"/>
</dbReference>
<dbReference type="Pfam" id="PF01079">
    <property type="entry name" value="Hint"/>
    <property type="match status" value="1"/>
</dbReference>
<dbReference type="InterPro" id="IPR050387">
    <property type="entry name" value="Hedgehog_Signaling"/>
</dbReference>
<evidence type="ECO:0000313" key="4">
    <source>
        <dbReference type="Proteomes" id="UP001165080"/>
    </source>
</evidence>
<sequence length="629" mass="66715">MASLQLPECSADLGNVTGVSDQVARQLARADTNNDGHIDAAELASLVDELLKQRSIKRIYRFVAIGLLVAVLAMVGALSGTTYAIVQLSKETKVTTFGNSSFQFQTTTSGQPAAAGGAALDLSGMTFHPDDSRSISLAGAVTGNGARRRMQEGAAAVSSSWLYIGTLSYDTVALGCSILAQNLNTFPVSTATGGASFLVNGTTIHNVRVLQYTGCSEGNVQLVSALVASEAGLTYYVHCDESTAGCDVWKNITGAAAGSVAADSPPPAASTPAQHRLLLQESEATGPETLVQHISSQGIVAERRKLLSWYHWVCNRYETRYENGYQTTICAEWRWVEKAVVASAWLSCSSSTGSVVHRPVYLFGHREEGGMAPYVHITAAGRTLAATPGHFVPVCVSHCEVEGGRAASMENRRAGDVRVGDVVTVADPVPALAVVTQVEIIRARGAFNPFIRGADLIVDGLRASPHSDWLLDSLAPAWLVPHLSAIYEALLAPVYGLYCIVGPATAEWLAHGLQLAEAGGSAAYGAGYFTVLAGMSVPLTATIAAAVLASSAVSRRKTAMKARLRSLRLHRMPRPSSVFEFGPMVQVGSDYMRGVCTGDNPDAIQACTWTIEEAQGKPKEKKHLFRVEF</sequence>
<dbReference type="PROSITE" id="PS50222">
    <property type="entry name" value="EF_HAND_2"/>
    <property type="match status" value="1"/>
</dbReference>
<evidence type="ECO:0000256" key="1">
    <source>
        <dbReference type="SAM" id="Phobius"/>
    </source>
</evidence>
<feature type="transmembrane region" description="Helical" evidence="1">
    <location>
        <begin position="62"/>
        <end position="86"/>
    </location>
</feature>
<dbReference type="InterPro" id="IPR036844">
    <property type="entry name" value="Hint_dom_sf"/>
</dbReference>
<organism evidence="3 4">
    <name type="scientific">Pleodorina starrii</name>
    <dbReference type="NCBI Taxonomy" id="330485"/>
    <lineage>
        <taxon>Eukaryota</taxon>
        <taxon>Viridiplantae</taxon>
        <taxon>Chlorophyta</taxon>
        <taxon>core chlorophytes</taxon>
        <taxon>Chlorophyceae</taxon>
        <taxon>CS clade</taxon>
        <taxon>Chlamydomonadales</taxon>
        <taxon>Volvocaceae</taxon>
        <taxon>Pleodorina</taxon>
    </lineage>
</organism>
<feature type="transmembrane region" description="Helical" evidence="1">
    <location>
        <begin position="528"/>
        <end position="553"/>
    </location>
</feature>
<dbReference type="AlphaFoldDB" id="A0A9W6F751"/>
<dbReference type="PANTHER" id="PTHR11889">
    <property type="entry name" value="HEDGEHOG"/>
    <property type="match status" value="1"/>
</dbReference>
<keyword evidence="1" id="KW-0812">Transmembrane</keyword>
<dbReference type="Gene3D" id="2.170.16.10">
    <property type="entry name" value="Hedgehog/Intein (Hint) domain"/>
    <property type="match status" value="1"/>
</dbReference>